<name>A0A6C0DX19_9ZZZZ</name>
<dbReference type="Gene3D" id="3.30.40.10">
    <property type="entry name" value="Zinc/RING finger domain, C3HC4 (zinc finger)"/>
    <property type="match status" value="1"/>
</dbReference>
<keyword evidence="4" id="KW-0472">Membrane</keyword>
<feature type="domain" description="RING-type" evidence="5">
    <location>
        <begin position="48"/>
        <end position="88"/>
    </location>
</feature>
<keyword evidence="4" id="KW-1133">Transmembrane helix</keyword>
<keyword evidence="3" id="KW-0862">Zinc</keyword>
<reference evidence="6" key="1">
    <citation type="journal article" date="2020" name="Nature">
        <title>Giant virus diversity and host interactions through global metagenomics.</title>
        <authorList>
            <person name="Schulz F."/>
            <person name="Roux S."/>
            <person name="Paez-Espino D."/>
            <person name="Jungbluth S."/>
            <person name="Walsh D.A."/>
            <person name="Denef V.J."/>
            <person name="McMahon K.D."/>
            <person name="Konstantinidis K.T."/>
            <person name="Eloe-Fadrosh E.A."/>
            <person name="Kyrpides N.C."/>
            <person name="Woyke T."/>
        </authorList>
    </citation>
    <scope>NUCLEOTIDE SEQUENCE</scope>
    <source>
        <strain evidence="6">GVMAG-M-3300023174-92</strain>
    </source>
</reference>
<dbReference type="SMART" id="SM00184">
    <property type="entry name" value="RING"/>
    <property type="match status" value="1"/>
</dbReference>
<organism evidence="6">
    <name type="scientific">viral metagenome</name>
    <dbReference type="NCBI Taxonomy" id="1070528"/>
    <lineage>
        <taxon>unclassified sequences</taxon>
        <taxon>metagenomes</taxon>
        <taxon>organismal metagenomes</taxon>
    </lineage>
</organism>
<dbReference type="Pfam" id="PF13639">
    <property type="entry name" value="zf-RING_2"/>
    <property type="match status" value="1"/>
</dbReference>
<accession>A0A6C0DX19</accession>
<protein>
    <recommendedName>
        <fullName evidence="5">RING-type domain-containing protein</fullName>
    </recommendedName>
</protein>
<dbReference type="GO" id="GO:0008270">
    <property type="term" value="F:zinc ion binding"/>
    <property type="evidence" value="ECO:0007669"/>
    <property type="project" value="UniProtKB-KW"/>
</dbReference>
<dbReference type="PROSITE" id="PS50089">
    <property type="entry name" value="ZF_RING_2"/>
    <property type="match status" value="1"/>
</dbReference>
<evidence type="ECO:0000259" key="5">
    <source>
        <dbReference type="PROSITE" id="PS50089"/>
    </source>
</evidence>
<dbReference type="InterPro" id="IPR047134">
    <property type="entry name" value="RNF4"/>
</dbReference>
<dbReference type="InterPro" id="IPR017907">
    <property type="entry name" value="Znf_RING_CS"/>
</dbReference>
<evidence type="ECO:0000313" key="6">
    <source>
        <dbReference type="EMBL" id="QHT21397.1"/>
    </source>
</evidence>
<keyword evidence="4" id="KW-0812">Transmembrane</keyword>
<evidence type="ECO:0000256" key="2">
    <source>
        <dbReference type="ARBA" id="ARBA00022771"/>
    </source>
</evidence>
<dbReference type="InterPro" id="IPR013083">
    <property type="entry name" value="Znf_RING/FYVE/PHD"/>
</dbReference>
<keyword evidence="2" id="KW-0863">Zinc-finger</keyword>
<dbReference type="InterPro" id="IPR001841">
    <property type="entry name" value="Znf_RING"/>
</dbReference>
<dbReference type="SUPFAM" id="SSF57850">
    <property type="entry name" value="RING/U-box"/>
    <property type="match status" value="1"/>
</dbReference>
<evidence type="ECO:0000256" key="3">
    <source>
        <dbReference type="ARBA" id="ARBA00022833"/>
    </source>
</evidence>
<dbReference type="AlphaFoldDB" id="A0A6C0DX19"/>
<dbReference type="EMBL" id="MN739691">
    <property type="protein sequence ID" value="QHT21397.1"/>
    <property type="molecule type" value="Genomic_DNA"/>
</dbReference>
<proteinExistence type="predicted"/>
<dbReference type="PANTHER" id="PTHR23041:SF78">
    <property type="entry name" value="E3 UBIQUITIN-PROTEIN LIGASE RNF4"/>
    <property type="match status" value="1"/>
</dbReference>
<feature type="transmembrane region" description="Helical" evidence="4">
    <location>
        <begin position="129"/>
        <end position="154"/>
    </location>
</feature>
<keyword evidence="1" id="KW-0479">Metal-binding</keyword>
<evidence type="ECO:0000256" key="1">
    <source>
        <dbReference type="ARBA" id="ARBA00022723"/>
    </source>
</evidence>
<evidence type="ECO:0000256" key="4">
    <source>
        <dbReference type="SAM" id="Phobius"/>
    </source>
</evidence>
<sequence length="179" mass="20786">MKVFLQKCKTEQIDHFLKIYNISKKGESTEYKEEIIREYWEKNGIGDCPICLERIEATFLVITPCLHLFCDTCLLEHLKKNESCPICRQTCIYNDIIIKIIANGLNLQLIKNLTKKQEMVRANTIADQIIVVIFTVVISTVMAVAVIAEVFFIISITCEAYHFMNKIYIKLIQTEDRMI</sequence>
<dbReference type="PROSITE" id="PS00518">
    <property type="entry name" value="ZF_RING_1"/>
    <property type="match status" value="1"/>
</dbReference>
<dbReference type="PANTHER" id="PTHR23041">
    <property type="entry name" value="RING FINGER DOMAIN-CONTAINING"/>
    <property type="match status" value="1"/>
</dbReference>